<sequence length="196" mass="22094">MNTEQYNAVIDILNKQEYQNCGAHDVDHAIRVYNLAKLIIRKQEAKVNETVVLLAALLHDLADHKFGYTTEQQTEIISNTLLNLNYSQEVVNGTYIAATISYSGKQVPATLEGKIVQDADRLDAIGAVGIGRVFSYNAKIGRKMSGPGSAIQHFYDKLFKLKDLMNTDTAKQIAVERNQYMIEFVKRFDMEEKGEM</sequence>
<comment type="caution">
    <text evidence="2">The sequence shown here is derived from an EMBL/GenBank/DDBJ whole genome shotgun (WGS) entry which is preliminary data.</text>
</comment>
<dbReference type="PANTHER" id="PTHR33594:SF1">
    <property type="entry name" value="HD_PDEASE DOMAIN-CONTAINING PROTEIN"/>
    <property type="match status" value="1"/>
</dbReference>
<dbReference type="Gene3D" id="1.10.3210.50">
    <property type="match status" value="1"/>
</dbReference>
<accession>A0ABP1GK09</accession>
<feature type="domain" description="HD" evidence="1">
    <location>
        <begin position="25"/>
        <end position="125"/>
    </location>
</feature>
<gene>
    <name evidence="2" type="ORF">HINF_LOCUS820</name>
</gene>
<evidence type="ECO:0000259" key="1">
    <source>
        <dbReference type="PROSITE" id="PS51831"/>
    </source>
</evidence>
<evidence type="ECO:0000313" key="3">
    <source>
        <dbReference type="Proteomes" id="UP001642409"/>
    </source>
</evidence>
<proteinExistence type="predicted"/>
<dbReference type="SMART" id="SM00471">
    <property type="entry name" value="HDc"/>
    <property type="match status" value="1"/>
</dbReference>
<dbReference type="PROSITE" id="PS51831">
    <property type="entry name" value="HD"/>
    <property type="match status" value="1"/>
</dbReference>
<dbReference type="Proteomes" id="UP001642409">
    <property type="component" value="Unassembled WGS sequence"/>
</dbReference>
<keyword evidence="3" id="KW-1185">Reference proteome</keyword>
<dbReference type="EMBL" id="CAXDID020000002">
    <property type="protein sequence ID" value="CAL5970880.1"/>
    <property type="molecule type" value="Genomic_DNA"/>
</dbReference>
<dbReference type="PANTHER" id="PTHR33594">
    <property type="entry name" value="SUPERFAMILY HYDROLASE, PUTATIVE (AFU_ORTHOLOGUE AFUA_1G03035)-RELATED"/>
    <property type="match status" value="1"/>
</dbReference>
<name>A0ABP1GK09_9EUKA</name>
<organism evidence="2 3">
    <name type="scientific">Hexamita inflata</name>
    <dbReference type="NCBI Taxonomy" id="28002"/>
    <lineage>
        <taxon>Eukaryota</taxon>
        <taxon>Metamonada</taxon>
        <taxon>Diplomonadida</taxon>
        <taxon>Hexamitidae</taxon>
        <taxon>Hexamitinae</taxon>
        <taxon>Hexamita</taxon>
    </lineage>
</organism>
<evidence type="ECO:0000313" key="2">
    <source>
        <dbReference type="EMBL" id="CAL5970880.1"/>
    </source>
</evidence>
<dbReference type="Pfam" id="PF01966">
    <property type="entry name" value="HD"/>
    <property type="match status" value="1"/>
</dbReference>
<dbReference type="SUPFAM" id="SSF109604">
    <property type="entry name" value="HD-domain/PDEase-like"/>
    <property type="match status" value="1"/>
</dbReference>
<dbReference type="InterPro" id="IPR006674">
    <property type="entry name" value="HD_domain"/>
</dbReference>
<dbReference type="InterPro" id="IPR003607">
    <property type="entry name" value="HD/PDEase_dom"/>
</dbReference>
<protein>
    <submittedName>
        <fullName evidence="2">HD_domain-containing protein</fullName>
    </submittedName>
</protein>
<reference evidence="2 3" key="1">
    <citation type="submission" date="2024-07" db="EMBL/GenBank/DDBJ databases">
        <authorList>
            <person name="Akdeniz Z."/>
        </authorList>
    </citation>
    <scope>NUCLEOTIDE SEQUENCE [LARGE SCALE GENOMIC DNA]</scope>
</reference>